<organism evidence="1">
    <name type="scientific">Rhizophora mucronata</name>
    <name type="common">Asiatic mangrove</name>
    <dbReference type="NCBI Taxonomy" id="61149"/>
    <lineage>
        <taxon>Eukaryota</taxon>
        <taxon>Viridiplantae</taxon>
        <taxon>Streptophyta</taxon>
        <taxon>Embryophyta</taxon>
        <taxon>Tracheophyta</taxon>
        <taxon>Spermatophyta</taxon>
        <taxon>Magnoliopsida</taxon>
        <taxon>eudicotyledons</taxon>
        <taxon>Gunneridae</taxon>
        <taxon>Pentapetalae</taxon>
        <taxon>rosids</taxon>
        <taxon>fabids</taxon>
        <taxon>Malpighiales</taxon>
        <taxon>Rhizophoraceae</taxon>
        <taxon>Rhizophora</taxon>
    </lineage>
</organism>
<sequence>MSVIFLNLSKIIKIRSGIILVCLMGKEQIDSSF</sequence>
<protein>
    <submittedName>
        <fullName evidence="1">Uncharacterized protein</fullName>
    </submittedName>
</protein>
<name>A0A2P2QIQ0_RHIMU</name>
<accession>A0A2P2QIQ0</accession>
<evidence type="ECO:0000313" key="1">
    <source>
        <dbReference type="EMBL" id="MBX66880.1"/>
    </source>
</evidence>
<dbReference type="AlphaFoldDB" id="A0A2P2QIQ0"/>
<proteinExistence type="predicted"/>
<dbReference type="EMBL" id="GGEC01086396">
    <property type="protein sequence ID" value="MBX66880.1"/>
    <property type="molecule type" value="Transcribed_RNA"/>
</dbReference>
<reference evidence="1" key="1">
    <citation type="submission" date="2018-02" db="EMBL/GenBank/DDBJ databases">
        <title>Rhizophora mucronata_Transcriptome.</title>
        <authorList>
            <person name="Meera S.P."/>
            <person name="Sreeshan A."/>
            <person name="Augustine A."/>
        </authorList>
    </citation>
    <scope>NUCLEOTIDE SEQUENCE</scope>
    <source>
        <tissue evidence="1">Leaf</tissue>
    </source>
</reference>